<keyword evidence="1" id="KW-0472">Membrane</keyword>
<dbReference type="EMBL" id="JABUMX010000001">
    <property type="protein sequence ID" value="NTS30419.1"/>
    <property type="molecule type" value="Genomic_DNA"/>
</dbReference>
<keyword evidence="1" id="KW-0812">Transmembrane</keyword>
<feature type="transmembrane region" description="Helical" evidence="1">
    <location>
        <begin position="12"/>
        <end position="36"/>
    </location>
</feature>
<evidence type="ECO:0000313" key="3">
    <source>
        <dbReference type="Proteomes" id="UP000550508"/>
    </source>
</evidence>
<gene>
    <name evidence="2" type="ORF">HQ945_04055</name>
</gene>
<dbReference type="RefSeq" id="WP_174207675.1">
    <property type="nucleotide sequence ID" value="NZ_JABUMX010000001.1"/>
</dbReference>
<keyword evidence="1" id="KW-1133">Transmembrane helix</keyword>
<dbReference type="AlphaFoldDB" id="A0A849VNT7"/>
<sequence length="58" mass="6154">MPEHEHRPVSVVGLILLCAATLIFLVVIWLVGSAFARSEPHFTQSEAAGGGVVIASLR</sequence>
<keyword evidence="3" id="KW-1185">Reference proteome</keyword>
<proteinExistence type="predicted"/>
<dbReference type="Proteomes" id="UP000550508">
    <property type="component" value="Unassembled WGS sequence"/>
</dbReference>
<reference evidence="2 3" key="1">
    <citation type="submission" date="2020-05" db="EMBL/GenBank/DDBJ databases">
        <authorList>
            <person name="Kim M.K."/>
        </authorList>
    </citation>
    <scope>NUCLEOTIDE SEQUENCE [LARGE SCALE GENOMIC DNA]</scope>
    <source>
        <strain evidence="2 3">BT25</strain>
    </source>
</reference>
<comment type="caution">
    <text evidence="2">The sequence shown here is derived from an EMBL/GenBank/DDBJ whole genome shotgun (WGS) entry which is preliminary data.</text>
</comment>
<evidence type="ECO:0000313" key="2">
    <source>
        <dbReference type="EMBL" id="NTS30419.1"/>
    </source>
</evidence>
<accession>A0A849VNT7</accession>
<organism evidence="2 3">
    <name type="scientific">Phyllobacterium pellucidum</name>
    <dbReference type="NCBI Taxonomy" id="2740464"/>
    <lineage>
        <taxon>Bacteria</taxon>
        <taxon>Pseudomonadati</taxon>
        <taxon>Pseudomonadota</taxon>
        <taxon>Alphaproteobacteria</taxon>
        <taxon>Hyphomicrobiales</taxon>
        <taxon>Phyllobacteriaceae</taxon>
        <taxon>Phyllobacterium</taxon>
    </lineage>
</organism>
<name>A0A849VNT7_9HYPH</name>
<evidence type="ECO:0000256" key="1">
    <source>
        <dbReference type="SAM" id="Phobius"/>
    </source>
</evidence>
<protein>
    <submittedName>
        <fullName evidence="2">Uncharacterized protein</fullName>
    </submittedName>
</protein>